<reference evidence="1" key="2">
    <citation type="submission" date="2025-09" db="UniProtKB">
        <authorList>
            <consortium name="Ensembl"/>
        </authorList>
    </citation>
    <scope>IDENTIFICATION</scope>
</reference>
<evidence type="ECO:0000313" key="1">
    <source>
        <dbReference type="Ensembl" id="ENSHCOP00000015646.1"/>
    </source>
</evidence>
<proteinExistence type="predicted"/>
<accession>A0A3Q2YCS5</accession>
<dbReference type="Proteomes" id="UP000264820">
    <property type="component" value="Unplaced"/>
</dbReference>
<dbReference type="GeneTree" id="ENSGT00940000180369"/>
<reference evidence="1" key="1">
    <citation type="submission" date="2025-08" db="UniProtKB">
        <authorList>
            <consortium name="Ensembl"/>
        </authorList>
    </citation>
    <scope>IDENTIFICATION</scope>
</reference>
<organism evidence="1 2">
    <name type="scientific">Hippocampus comes</name>
    <name type="common">Tiger tail seahorse</name>
    <dbReference type="NCBI Taxonomy" id="109280"/>
    <lineage>
        <taxon>Eukaryota</taxon>
        <taxon>Metazoa</taxon>
        <taxon>Chordata</taxon>
        <taxon>Craniata</taxon>
        <taxon>Vertebrata</taxon>
        <taxon>Euteleostomi</taxon>
        <taxon>Actinopterygii</taxon>
        <taxon>Neopterygii</taxon>
        <taxon>Teleostei</taxon>
        <taxon>Neoteleostei</taxon>
        <taxon>Acanthomorphata</taxon>
        <taxon>Syngnathiaria</taxon>
        <taxon>Syngnathiformes</taxon>
        <taxon>Syngnathoidei</taxon>
        <taxon>Syngnathidae</taxon>
        <taxon>Hippocampus</taxon>
    </lineage>
</organism>
<name>A0A3Q2YCS5_HIPCM</name>
<dbReference type="OMA" id="RMGERFQ"/>
<evidence type="ECO:0000313" key="2">
    <source>
        <dbReference type="Proteomes" id="UP000264820"/>
    </source>
</evidence>
<dbReference type="Ensembl" id="ENSHCOT00000023624.1">
    <property type="protein sequence ID" value="ENSHCOP00000015646.1"/>
    <property type="gene ID" value="ENSHCOG00000019313.1"/>
</dbReference>
<keyword evidence="2" id="KW-1185">Reference proteome</keyword>
<dbReference type="STRING" id="109280.ENSHCOP00000015646"/>
<protein>
    <submittedName>
        <fullName evidence="1">Uncharacterized protein</fullName>
    </submittedName>
</protein>
<sequence>MIGDKGTRQMLLCANLPIDETVVLLRNSNQSDREQLLRSYETMTDGAKMGERFLFFGLLHPSRLARPKMATGLKLEKKAPAQPPVAGFTEISFA</sequence>
<dbReference type="AlphaFoldDB" id="A0A3Q2YCS5"/>